<gene>
    <name evidence="1" type="ORF">QTO34_005563</name>
</gene>
<name>A0AA40HNQ4_CNENI</name>
<dbReference type="Proteomes" id="UP001177744">
    <property type="component" value="Unassembled WGS sequence"/>
</dbReference>
<evidence type="ECO:0000313" key="1">
    <source>
        <dbReference type="EMBL" id="KAK1334556.1"/>
    </source>
</evidence>
<comment type="caution">
    <text evidence="1">The sequence shown here is derived from an EMBL/GenBank/DDBJ whole genome shotgun (WGS) entry which is preliminary data.</text>
</comment>
<protein>
    <submittedName>
        <fullName evidence="1">Uncharacterized protein</fullName>
    </submittedName>
</protein>
<dbReference type="EMBL" id="JAULJE010000015">
    <property type="protein sequence ID" value="KAK1334556.1"/>
    <property type="molecule type" value="Genomic_DNA"/>
</dbReference>
<evidence type="ECO:0000313" key="2">
    <source>
        <dbReference type="Proteomes" id="UP001177744"/>
    </source>
</evidence>
<sequence>MFSKKQKKTDYGAGHLCGEEDHLKRTKSLQMEGHFPIWLISEPPRLCFCSDCCPFYIDSHLNFLSNDDTFQAQSKQAELSSDFYSSSLISRMPGTSSRQTSSCPAY</sequence>
<proteinExistence type="predicted"/>
<reference evidence="1" key="1">
    <citation type="submission" date="2023-06" db="EMBL/GenBank/DDBJ databases">
        <title>Reference genome for the Northern bat (Eptesicus nilssonii), a most northern bat species.</title>
        <authorList>
            <person name="Laine V.N."/>
            <person name="Pulliainen A.T."/>
            <person name="Lilley T.M."/>
        </authorList>
    </citation>
    <scope>NUCLEOTIDE SEQUENCE</scope>
    <source>
        <strain evidence="1">BLF_Eptnil</strain>
        <tissue evidence="1">Kidney</tissue>
    </source>
</reference>
<keyword evidence="2" id="KW-1185">Reference proteome</keyword>
<organism evidence="1 2">
    <name type="scientific">Cnephaeus nilssonii</name>
    <name type="common">Northern bat</name>
    <name type="synonym">Eptesicus nilssonii</name>
    <dbReference type="NCBI Taxonomy" id="3371016"/>
    <lineage>
        <taxon>Eukaryota</taxon>
        <taxon>Metazoa</taxon>
        <taxon>Chordata</taxon>
        <taxon>Craniata</taxon>
        <taxon>Vertebrata</taxon>
        <taxon>Euteleostomi</taxon>
        <taxon>Mammalia</taxon>
        <taxon>Eutheria</taxon>
        <taxon>Laurasiatheria</taxon>
        <taxon>Chiroptera</taxon>
        <taxon>Yangochiroptera</taxon>
        <taxon>Vespertilionidae</taxon>
        <taxon>Cnephaeus</taxon>
    </lineage>
</organism>
<dbReference type="AlphaFoldDB" id="A0AA40HNQ4"/>
<accession>A0AA40HNQ4</accession>